<dbReference type="PRINTS" id="PR01270">
    <property type="entry name" value="HDASUPER"/>
</dbReference>
<dbReference type="InterPro" id="IPR023696">
    <property type="entry name" value="Ureohydrolase_dom_sf"/>
</dbReference>
<dbReference type="EMBL" id="BLAB01000001">
    <property type="protein sequence ID" value="GER92412.1"/>
    <property type="molecule type" value="Genomic_DNA"/>
</dbReference>
<gene>
    <name evidence="2" type="ORF">A45J_0128</name>
</gene>
<dbReference type="SUPFAM" id="SSF52768">
    <property type="entry name" value="Arginase/deacetylase"/>
    <property type="match status" value="1"/>
</dbReference>
<reference evidence="2" key="1">
    <citation type="submission" date="2019-10" db="EMBL/GenBank/DDBJ databases">
        <title>Metagenomic sequencing of thiosulfate-disproportionating enrichment culture.</title>
        <authorList>
            <person name="Umezawa K."/>
            <person name="Kojima H."/>
            <person name="Fukui M."/>
        </authorList>
    </citation>
    <scope>NUCLEOTIDE SEQUENCE</scope>
    <source>
        <strain evidence="2">45J</strain>
    </source>
</reference>
<dbReference type="Pfam" id="PF00850">
    <property type="entry name" value="Hist_deacetyl"/>
    <property type="match status" value="1"/>
</dbReference>
<dbReference type="PANTHER" id="PTHR10625:SF10">
    <property type="entry name" value="HISTONE DEACETYLASE HDAC1"/>
    <property type="match status" value="1"/>
</dbReference>
<feature type="domain" description="Histone deacetylase" evidence="1">
    <location>
        <begin position="21"/>
        <end position="301"/>
    </location>
</feature>
<dbReference type="GO" id="GO:0040029">
    <property type="term" value="P:epigenetic regulation of gene expression"/>
    <property type="evidence" value="ECO:0007669"/>
    <property type="project" value="TreeGrafter"/>
</dbReference>
<name>A0A5J4KZE7_9ZZZZ</name>
<sequence>MQKVGFVYDDIFLMHKTPPWHPETKERLISVLNALKNSDLWNKLIHIKPRKATYDDIALTHTNNYIEKIKNFGVGYLDGDTYMSKDSLEASLYAVGAVMEAVDRCKSNEIHRAFCAVRPPGHHAESEKAMGFCIFNNVAVGARYAQKIGYKKVFIIDFDVHHGNGTQHIFEEDDTVFYFSTHQYPHYPGTGKESEIGIGKGKGFTYNITMRGGSGDKEYMHVYHDILHGLVKNFAPDIILVSAGYDIRAEDPLSTIKISSEGIREIVHGILSSIDKPVVFTLEGGYDLDALGESVRITIEEMLKDISAPF</sequence>
<dbReference type="InterPro" id="IPR000286">
    <property type="entry name" value="HDACs"/>
</dbReference>
<proteinExistence type="predicted"/>
<dbReference type="Gene3D" id="3.40.800.20">
    <property type="entry name" value="Histone deacetylase domain"/>
    <property type="match status" value="1"/>
</dbReference>
<dbReference type="InterPro" id="IPR037138">
    <property type="entry name" value="His_deacetylse_dom_sf"/>
</dbReference>
<accession>A0A5J4KZE7</accession>
<evidence type="ECO:0000313" key="2">
    <source>
        <dbReference type="EMBL" id="GER92412.1"/>
    </source>
</evidence>
<dbReference type="GO" id="GO:0004407">
    <property type="term" value="F:histone deacetylase activity"/>
    <property type="evidence" value="ECO:0007669"/>
    <property type="project" value="TreeGrafter"/>
</dbReference>
<dbReference type="PANTHER" id="PTHR10625">
    <property type="entry name" value="HISTONE DEACETYLASE HDAC1-RELATED"/>
    <property type="match status" value="1"/>
</dbReference>
<comment type="caution">
    <text evidence="2">The sequence shown here is derived from an EMBL/GenBank/DDBJ whole genome shotgun (WGS) entry which is preliminary data.</text>
</comment>
<organism evidence="2">
    <name type="scientific">hot springs metagenome</name>
    <dbReference type="NCBI Taxonomy" id="433727"/>
    <lineage>
        <taxon>unclassified sequences</taxon>
        <taxon>metagenomes</taxon>
        <taxon>ecological metagenomes</taxon>
    </lineage>
</organism>
<protein>
    <submittedName>
        <fullName evidence="2">Histone deacetylase</fullName>
    </submittedName>
</protein>
<dbReference type="AlphaFoldDB" id="A0A5J4KZE7"/>
<dbReference type="InterPro" id="IPR023801">
    <property type="entry name" value="His_deacetylse_dom"/>
</dbReference>
<dbReference type="CDD" id="cd09992">
    <property type="entry name" value="HDAC_classII"/>
    <property type="match status" value="1"/>
</dbReference>
<evidence type="ECO:0000259" key="1">
    <source>
        <dbReference type="Pfam" id="PF00850"/>
    </source>
</evidence>